<dbReference type="AlphaFoldDB" id="A0A1B6DAM7"/>
<evidence type="ECO:0000256" key="1">
    <source>
        <dbReference type="ARBA" id="ARBA00001974"/>
    </source>
</evidence>
<dbReference type="SUPFAM" id="SSF51905">
    <property type="entry name" value="FAD/NAD(P)-binding domain"/>
    <property type="match status" value="1"/>
</dbReference>
<evidence type="ECO:0000256" key="4">
    <source>
        <dbReference type="ARBA" id="ARBA00022827"/>
    </source>
</evidence>
<feature type="non-terminal residue" evidence="6">
    <location>
        <position position="1"/>
    </location>
</feature>
<evidence type="ECO:0000256" key="3">
    <source>
        <dbReference type="ARBA" id="ARBA00022630"/>
    </source>
</evidence>
<dbReference type="InterPro" id="IPR000172">
    <property type="entry name" value="GMC_OxRdtase_N"/>
</dbReference>
<organism evidence="6">
    <name type="scientific">Clastoptera arizonana</name>
    <name type="common">Arizona spittle bug</name>
    <dbReference type="NCBI Taxonomy" id="38151"/>
    <lineage>
        <taxon>Eukaryota</taxon>
        <taxon>Metazoa</taxon>
        <taxon>Ecdysozoa</taxon>
        <taxon>Arthropoda</taxon>
        <taxon>Hexapoda</taxon>
        <taxon>Insecta</taxon>
        <taxon>Pterygota</taxon>
        <taxon>Neoptera</taxon>
        <taxon>Paraneoptera</taxon>
        <taxon>Hemiptera</taxon>
        <taxon>Auchenorrhyncha</taxon>
        <taxon>Cercopoidea</taxon>
        <taxon>Clastopteridae</taxon>
        <taxon>Clastoptera</taxon>
    </lineage>
</organism>
<dbReference type="InterPro" id="IPR036188">
    <property type="entry name" value="FAD/NAD-bd_sf"/>
</dbReference>
<dbReference type="PANTHER" id="PTHR11552:SF147">
    <property type="entry name" value="CHOLINE DEHYDROGENASE, MITOCHONDRIAL"/>
    <property type="match status" value="1"/>
</dbReference>
<dbReference type="Gene3D" id="3.50.50.60">
    <property type="entry name" value="FAD/NAD(P)-binding domain"/>
    <property type="match status" value="1"/>
</dbReference>
<feature type="domain" description="Glucose-methanol-choline oxidoreductase N-terminal" evidence="5">
    <location>
        <begin position="112"/>
        <end position="126"/>
    </location>
</feature>
<dbReference type="GO" id="GO:0050660">
    <property type="term" value="F:flavin adenine dinucleotide binding"/>
    <property type="evidence" value="ECO:0007669"/>
    <property type="project" value="InterPro"/>
</dbReference>
<dbReference type="PANTHER" id="PTHR11552">
    <property type="entry name" value="GLUCOSE-METHANOL-CHOLINE GMC OXIDOREDUCTASE"/>
    <property type="match status" value="1"/>
</dbReference>
<keyword evidence="4" id="KW-0274">FAD</keyword>
<reference evidence="6" key="1">
    <citation type="submission" date="2015-12" db="EMBL/GenBank/DDBJ databases">
        <title>De novo transcriptome assembly of four potential Pierce s Disease insect vectors from Arizona vineyards.</title>
        <authorList>
            <person name="Tassone E.E."/>
        </authorList>
    </citation>
    <scope>NUCLEOTIDE SEQUENCE</scope>
</reference>
<dbReference type="EMBL" id="GEDC01014547">
    <property type="protein sequence ID" value="JAS22751.1"/>
    <property type="molecule type" value="Transcribed_RNA"/>
</dbReference>
<dbReference type="GO" id="GO:0016614">
    <property type="term" value="F:oxidoreductase activity, acting on CH-OH group of donors"/>
    <property type="evidence" value="ECO:0007669"/>
    <property type="project" value="InterPro"/>
</dbReference>
<evidence type="ECO:0000259" key="5">
    <source>
        <dbReference type="PROSITE" id="PS00624"/>
    </source>
</evidence>
<proteinExistence type="inferred from homology"/>
<dbReference type="PROSITE" id="PS00624">
    <property type="entry name" value="GMC_OXRED_2"/>
    <property type="match status" value="1"/>
</dbReference>
<dbReference type="InterPro" id="IPR012132">
    <property type="entry name" value="GMC_OxRdtase"/>
</dbReference>
<comment type="cofactor">
    <cofactor evidence="1">
        <name>FAD</name>
        <dbReference type="ChEBI" id="CHEBI:57692"/>
    </cofactor>
</comment>
<evidence type="ECO:0000256" key="2">
    <source>
        <dbReference type="ARBA" id="ARBA00010790"/>
    </source>
</evidence>
<sequence>GLLKIDSFPPIPFNKYIESIFEHRGIKTYDDINRFTDSGYFHVQGTFVNGRRCSCAKAFLKPYQNRTSLKISKYSQVTKVLIEDKTAVGVEFIKNGKTFQVKAKQEVIVSAGSVESPKLLMLSGIGPKEHLQVLGIPVVEDLPVGQNLQDHLYLDGVVFTVNTSNGDWNVLDETYKYFTTLTGPLRGFSNAAFLNLNSEDRPDVEVLFRVADKDQIDAVKDSSMDDEFVDSLVEIVSSSSIIEFLPLYLRPKSTGKILLRSTDPSDHPRIFPGYLSHPDDLKVYLKAIRFLISLG</sequence>
<accession>A0A1B6DAM7</accession>
<comment type="similarity">
    <text evidence="2">Belongs to the GMC oxidoreductase family.</text>
</comment>
<keyword evidence="3" id="KW-0285">Flavoprotein</keyword>
<protein>
    <recommendedName>
        <fullName evidence="5">Glucose-methanol-choline oxidoreductase N-terminal domain-containing protein</fullName>
    </recommendedName>
</protein>
<feature type="non-terminal residue" evidence="6">
    <location>
        <position position="295"/>
    </location>
</feature>
<evidence type="ECO:0000313" key="6">
    <source>
        <dbReference type="EMBL" id="JAS22751.1"/>
    </source>
</evidence>
<dbReference type="SUPFAM" id="SSF54373">
    <property type="entry name" value="FAD-linked reductases, C-terminal domain"/>
    <property type="match status" value="1"/>
</dbReference>
<gene>
    <name evidence="6" type="ORF">g.2648</name>
</gene>
<dbReference type="Gene3D" id="3.30.560.10">
    <property type="entry name" value="Glucose Oxidase, domain 3"/>
    <property type="match status" value="1"/>
</dbReference>
<name>A0A1B6DAM7_9HEMI</name>
<dbReference type="Pfam" id="PF00732">
    <property type="entry name" value="GMC_oxred_N"/>
    <property type="match status" value="1"/>
</dbReference>